<dbReference type="Proteomes" id="UP000694700">
    <property type="component" value="Unplaced"/>
</dbReference>
<sequence>VTLQELKKNYGTSFVDTHYEALLQRVTAVMPITDKLYESKKLTWEAYSKITKATSKKTQMGELLNAVKSGGPAVKSAFYKVLQEIKPDVIQELGGKARLGGKNEQSDILKPYVFSAFILNGFCRVILTDRR</sequence>
<evidence type="ECO:0000313" key="7">
    <source>
        <dbReference type="Ensembl" id="ENSCCRP00010076854.1"/>
    </source>
</evidence>
<keyword evidence="8" id="KW-1185">Reference proteome</keyword>
<dbReference type="AlphaFoldDB" id="A0A8C1MIF4"/>
<dbReference type="SUPFAM" id="SSF47986">
    <property type="entry name" value="DEATH domain"/>
    <property type="match status" value="1"/>
</dbReference>
<dbReference type="InterPro" id="IPR001315">
    <property type="entry name" value="CARD"/>
</dbReference>
<evidence type="ECO:0000256" key="3">
    <source>
        <dbReference type="ARBA" id="ARBA00022588"/>
    </source>
</evidence>
<evidence type="ECO:0000313" key="8">
    <source>
        <dbReference type="Proteomes" id="UP000694427"/>
    </source>
</evidence>
<dbReference type="Gene3D" id="1.10.533.10">
    <property type="entry name" value="Death Domain, Fas"/>
    <property type="match status" value="1"/>
</dbReference>
<feature type="domain" description="CARD" evidence="6">
    <location>
        <begin position="7"/>
        <end position="97"/>
    </location>
</feature>
<evidence type="ECO:0000256" key="2">
    <source>
        <dbReference type="ARBA" id="ARBA00022490"/>
    </source>
</evidence>
<evidence type="ECO:0000256" key="1">
    <source>
        <dbReference type="ARBA" id="ARBA00004514"/>
    </source>
</evidence>
<comment type="subcellular location">
    <subcellularLocation>
        <location evidence="1">Cytoplasm</location>
        <location evidence="1">Cytosol</location>
    </subcellularLocation>
</comment>
<name>A0A8C1MIF4_CYPCA</name>
<dbReference type="PANTHER" id="PTHR46985">
    <property type="entry name" value="NACHT, LRR AND PYD DOMAINS-CONTAINING PROTEIN 1"/>
    <property type="match status" value="1"/>
</dbReference>
<evidence type="ECO:0000256" key="5">
    <source>
        <dbReference type="ARBA" id="ARBA00023198"/>
    </source>
</evidence>
<keyword evidence="2" id="KW-0963">Cytoplasm</keyword>
<dbReference type="PANTHER" id="PTHR46985:SF2">
    <property type="entry name" value="APOPTOSIS-ASSOCIATED SPECK-LIKE PROTEIN CONTAINING A CARD"/>
    <property type="match status" value="1"/>
</dbReference>
<dbReference type="Pfam" id="PF00619">
    <property type="entry name" value="CARD"/>
    <property type="match status" value="1"/>
</dbReference>
<dbReference type="InterPro" id="IPR011029">
    <property type="entry name" value="DEATH-like_dom_sf"/>
</dbReference>
<protein>
    <recommendedName>
        <fullName evidence="6">CARD domain-containing protein</fullName>
    </recommendedName>
</protein>
<keyword evidence="3" id="KW-0399">Innate immunity</keyword>
<dbReference type="PROSITE" id="PS50209">
    <property type="entry name" value="CARD"/>
    <property type="match status" value="1"/>
</dbReference>
<dbReference type="Ensembl" id="ENSCCRT00010085260.1">
    <property type="protein sequence ID" value="ENSCCRP00010076854.1"/>
    <property type="gene ID" value="ENSCCRG00010033571.1"/>
</dbReference>
<keyword evidence="4" id="KW-0391">Immunity</keyword>
<reference evidence="7" key="1">
    <citation type="submission" date="2025-05" db="UniProtKB">
        <authorList>
            <consortium name="Ensembl"/>
        </authorList>
    </citation>
    <scope>IDENTIFICATION</scope>
</reference>
<dbReference type="GO" id="GO:0005829">
    <property type="term" value="C:cytosol"/>
    <property type="evidence" value="ECO:0007669"/>
    <property type="project" value="UniProtKB-SubCell"/>
</dbReference>
<evidence type="ECO:0000259" key="6">
    <source>
        <dbReference type="PROSITE" id="PS50209"/>
    </source>
</evidence>
<accession>A0A8C1MIF4</accession>
<evidence type="ECO:0000256" key="4">
    <source>
        <dbReference type="ARBA" id="ARBA00022859"/>
    </source>
</evidence>
<dbReference type="GO" id="GO:0045087">
    <property type="term" value="P:innate immune response"/>
    <property type="evidence" value="ECO:0007669"/>
    <property type="project" value="UniProtKB-KW"/>
</dbReference>
<organism evidence="7 8">
    <name type="scientific">Cyprinus carpio</name>
    <name type="common">Common carp</name>
    <dbReference type="NCBI Taxonomy" id="7962"/>
    <lineage>
        <taxon>Eukaryota</taxon>
        <taxon>Metazoa</taxon>
        <taxon>Chordata</taxon>
        <taxon>Craniata</taxon>
        <taxon>Vertebrata</taxon>
        <taxon>Euteleostomi</taxon>
        <taxon>Actinopterygii</taxon>
        <taxon>Neopterygii</taxon>
        <taxon>Teleostei</taxon>
        <taxon>Ostariophysi</taxon>
        <taxon>Cypriniformes</taxon>
        <taxon>Cyprinidae</taxon>
        <taxon>Cyprininae</taxon>
        <taxon>Cyprinus</taxon>
    </lineage>
</organism>
<dbReference type="InterPro" id="IPR051249">
    <property type="entry name" value="NLRP_Inflammasome"/>
</dbReference>
<proteinExistence type="predicted"/>
<dbReference type="Proteomes" id="UP000694427">
    <property type="component" value="Unplaced"/>
</dbReference>
<dbReference type="GO" id="GO:0006954">
    <property type="term" value="P:inflammatory response"/>
    <property type="evidence" value="ECO:0007669"/>
    <property type="project" value="UniProtKB-KW"/>
</dbReference>
<dbReference type="Ensembl" id="ENSCCRT00015054755.1">
    <property type="protein sequence ID" value="ENSCCRP00015052986.1"/>
    <property type="gene ID" value="ENSCCRG00015021887.1"/>
</dbReference>
<dbReference type="GO" id="GO:0042981">
    <property type="term" value="P:regulation of apoptotic process"/>
    <property type="evidence" value="ECO:0007669"/>
    <property type="project" value="InterPro"/>
</dbReference>
<keyword evidence="5" id="KW-0395">Inflammatory response</keyword>